<protein>
    <submittedName>
        <fullName evidence="1">YshB family small membrane protein</fullName>
    </submittedName>
</protein>
<dbReference type="KEGG" id="dic:Dpoa569_0000050"/>
<dbReference type="GeneID" id="66567145"/>
<keyword evidence="2" id="KW-1185">Reference proteome</keyword>
<dbReference type="EMBL" id="CP042220">
    <property type="protein sequence ID" value="QDX28419.1"/>
    <property type="molecule type" value="Genomic_DNA"/>
</dbReference>
<dbReference type="Proteomes" id="UP000320591">
    <property type="component" value="Chromosome"/>
</dbReference>
<gene>
    <name evidence="1" type="primary">yshB</name>
    <name evidence="1" type="ORF">Dpoa569_0000050</name>
</gene>
<dbReference type="InterPro" id="IPR047812">
    <property type="entry name" value="YshB"/>
</dbReference>
<dbReference type="STRING" id="568768.GCA_000406125_00023"/>
<evidence type="ECO:0000313" key="2">
    <source>
        <dbReference type="Proteomes" id="UP000320591"/>
    </source>
</evidence>
<dbReference type="AlphaFoldDB" id="A0A5B8HDI5"/>
<reference evidence="1 2" key="1">
    <citation type="journal article" date="2019" name="Environ. Microbiol.">
        <title>The phytopathogenic nature of Dickeya aquatica 174/2 and the dynamic early evolution of Dickeya pathogenicity.</title>
        <authorList>
            <person name="Duprey A."/>
            <person name="Taib N."/>
            <person name="Leonard S."/>
            <person name="Garin T."/>
            <person name="Flandrois J.P."/>
            <person name="Nasser W."/>
            <person name="Brochier-Armanet C."/>
            <person name="Reverchon S."/>
        </authorList>
    </citation>
    <scope>NUCLEOTIDE SEQUENCE [LARGE SCALE GENOMIC DNA]</scope>
    <source>
        <strain evidence="1 2">NCPPB 569</strain>
    </source>
</reference>
<name>A0A5B8HDI5_9GAMM</name>
<dbReference type="NCBIfam" id="NF033841">
    <property type="entry name" value="small_YshB"/>
    <property type="match status" value="1"/>
</dbReference>
<accession>A0A5B8HDI5</accession>
<sequence>MLESIFSAVTHGAEISSAVGHSSQTAIAAVLCAALINFFS</sequence>
<dbReference type="RefSeq" id="WP_022635449.1">
    <property type="nucleotide sequence ID" value="NZ_CM001975.1"/>
</dbReference>
<organism evidence="1 2">
    <name type="scientific">Dickeya poaceiphila</name>
    <dbReference type="NCBI Taxonomy" id="568768"/>
    <lineage>
        <taxon>Bacteria</taxon>
        <taxon>Pseudomonadati</taxon>
        <taxon>Pseudomonadota</taxon>
        <taxon>Gammaproteobacteria</taxon>
        <taxon>Enterobacterales</taxon>
        <taxon>Pectobacteriaceae</taxon>
        <taxon>Dickeya</taxon>
    </lineage>
</organism>
<proteinExistence type="predicted"/>
<evidence type="ECO:0000313" key="1">
    <source>
        <dbReference type="EMBL" id="QDX28419.1"/>
    </source>
</evidence>